<organism evidence="3 4">
    <name type="scientific">Paralvinella palmiformis</name>
    <dbReference type="NCBI Taxonomy" id="53620"/>
    <lineage>
        <taxon>Eukaryota</taxon>
        <taxon>Metazoa</taxon>
        <taxon>Spiralia</taxon>
        <taxon>Lophotrochozoa</taxon>
        <taxon>Annelida</taxon>
        <taxon>Polychaeta</taxon>
        <taxon>Sedentaria</taxon>
        <taxon>Canalipalpata</taxon>
        <taxon>Terebellida</taxon>
        <taxon>Terebelliformia</taxon>
        <taxon>Alvinellidae</taxon>
        <taxon>Paralvinella</taxon>
    </lineage>
</organism>
<evidence type="ECO:0000313" key="3">
    <source>
        <dbReference type="EMBL" id="KAK2143335.1"/>
    </source>
</evidence>
<reference evidence="3" key="1">
    <citation type="journal article" date="2023" name="Mol. Biol. Evol.">
        <title>Third-Generation Sequencing Reveals the Adaptive Role of the Epigenome in Three Deep-Sea Polychaetes.</title>
        <authorList>
            <person name="Perez M."/>
            <person name="Aroh O."/>
            <person name="Sun Y."/>
            <person name="Lan Y."/>
            <person name="Juniper S.K."/>
            <person name="Young C.R."/>
            <person name="Angers B."/>
            <person name="Qian P.Y."/>
        </authorList>
    </citation>
    <scope>NUCLEOTIDE SEQUENCE</scope>
    <source>
        <strain evidence="3">P08H-3</strain>
    </source>
</reference>
<dbReference type="GO" id="GO:0019905">
    <property type="term" value="F:syntaxin binding"/>
    <property type="evidence" value="ECO:0007669"/>
    <property type="project" value="TreeGrafter"/>
</dbReference>
<dbReference type="GO" id="GO:0042147">
    <property type="term" value="P:retrograde transport, endosome to Golgi"/>
    <property type="evidence" value="ECO:0007669"/>
    <property type="project" value="TreeGrafter"/>
</dbReference>
<gene>
    <name evidence="3" type="ORF">LSH36_853g01026</name>
</gene>
<protein>
    <recommendedName>
        <fullName evidence="1">Vacuolar protein sorting-associated protein 52 homolog</fullName>
    </recommendedName>
</protein>
<sequence length="108" mass="12323">MDPGDLDLGNLDLTSDYLLDEIDVCIQGNLEDEIVQEALQTRMEQMLNGFQTDLSSISHEIQSLQKQSVAMNVKLKNRQAVRGELSQFVDEMVVPEAMIKYAYNYLCY</sequence>
<dbReference type="Proteomes" id="UP001208570">
    <property type="component" value="Unassembled WGS sequence"/>
</dbReference>
<proteinExistence type="predicted"/>
<dbReference type="InterPro" id="IPR007258">
    <property type="entry name" value="Vps52"/>
</dbReference>
<dbReference type="GO" id="GO:0007041">
    <property type="term" value="P:lysosomal transport"/>
    <property type="evidence" value="ECO:0007669"/>
    <property type="project" value="TreeGrafter"/>
</dbReference>
<dbReference type="GO" id="GO:0032456">
    <property type="term" value="P:endocytic recycling"/>
    <property type="evidence" value="ECO:0007669"/>
    <property type="project" value="TreeGrafter"/>
</dbReference>
<dbReference type="AlphaFoldDB" id="A0AAD9MS24"/>
<evidence type="ECO:0000313" key="4">
    <source>
        <dbReference type="Proteomes" id="UP001208570"/>
    </source>
</evidence>
<dbReference type="GO" id="GO:0005829">
    <property type="term" value="C:cytosol"/>
    <property type="evidence" value="ECO:0007669"/>
    <property type="project" value="GOC"/>
</dbReference>
<keyword evidence="4" id="KW-1185">Reference proteome</keyword>
<feature type="domain" description="Vps52 coiled-coil" evidence="2">
    <location>
        <begin position="38"/>
        <end position="100"/>
    </location>
</feature>
<dbReference type="PANTHER" id="PTHR14190">
    <property type="entry name" value="SUPPRESSOR OF ACTIN MUTATIONS 2/VACUOLAR PROTEIN SORTING 52"/>
    <property type="match status" value="1"/>
</dbReference>
<accession>A0AAD9MS24</accession>
<dbReference type="InterPro" id="IPR048319">
    <property type="entry name" value="Vps52_CC"/>
</dbReference>
<dbReference type="GO" id="GO:0000938">
    <property type="term" value="C:GARP complex"/>
    <property type="evidence" value="ECO:0007669"/>
    <property type="project" value="TreeGrafter"/>
</dbReference>
<dbReference type="GO" id="GO:0006896">
    <property type="term" value="P:Golgi to vacuole transport"/>
    <property type="evidence" value="ECO:0007669"/>
    <property type="project" value="TreeGrafter"/>
</dbReference>
<name>A0AAD9MS24_9ANNE</name>
<evidence type="ECO:0000259" key="2">
    <source>
        <dbReference type="Pfam" id="PF04129"/>
    </source>
</evidence>
<dbReference type="EMBL" id="JAODUP010000853">
    <property type="protein sequence ID" value="KAK2143335.1"/>
    <property type="molecule type" value="Genomic_DNA"/>
</dbReference>
<dbReference type="Pfam" id="PF04129">
    <property type="entry name" value="Vps52_CC"/>
    <property type="match status" value="1"/>
</dbReference>
<evidence type="ECO:0000256" key="1">
    <source>
        <dbReference type="ARBA" id="ARBA00017083"/>
    </source>
</evidence>
<dbReference type="PANTHER" id="PTHR14190:SF7">
    <property type="entry name" value="VACUOLAR PROTEIN SORTING-ASSOCIATED PROTEIN 52 HOMOLOG"/>
    <property type="match status" value="1"/>
</dbReference>
<comment type="caution">
    <text evidence="3">The sequence shown here is derived from an EMBL/GenBank/DDBJ whole genome shotgun (WGS) entry which is preliminary data.</text>
</comment>